<organism evidence="3 4">
    <name type="scientific">Penicillium malachiteum</name>
    <dbReference type="NCBI Taxonomy" id="1324776"/>
    <lineage>
        <taxon>Eukaryota</taxon>
        <taxon>Fungi</taxon>
        <taxon>Dikarya</taxon>
        <taxon>Ascomycota</taxon>
        <taxon>Pezizomycotina</taxon>
        <taxon>Eurotiomycetes</taxon>
        <taxon>Eurotiomycetidae</taxon>
        <taxon>Eurotiales</taxon>
        <taxon>Aspergillaceae</taxon>
        <taxon>Penicillium</taxon>
    </lineage>
</organism>
<keyword evidence="2" id="KW-0732">Signal</keyword>
<name>A0AAD6MYV4_9EURO</name>
<dbReference type="Proteomes" id="UP001215712">
    <property type="component" value="Unassembled WGS sequence"/>
</dbReference>
<dbReference type="EMBL" id="JAQJAN010000003">
    <property type="protein sequence ID" value="KAJ5733767.1"/>
    <property type="molecule type" value="Genomic_DNA"/>
</dbReference>
<evidence type="ECO:0000313" key="4">
    <source>
        <dbReference type="Proteomes" id="UP001215712"/>
    </source>
</evidence>
<proteinExistence type="predicted"/>
<feature type="signal peptide" evidence="2">
    <location>
        <begin position="1"/>
        <end position="16"/>
    </location>
</feature>
<accession>A0AAD6MYV4</accession>
<evidence type="ECO:0000313" key="3">
    <source>
        <dbReference type="EMBL" id="KAJ5733767.1"/>
    </source>
</evidence>
<sequence length="444" mass="49449">MIQSLWWQKFCLCVWSFIQMNIEFTDLLPSRLMQKIPPANEGESALLKLDRITGNIITKNAQNSSLQSVWLLAHTGSLAAYLYALYPKPKTGPSSSNSISNSWQNQILARLNDLVDCERGLAGICKDAHEAIQDMIACVNTNIQDNPAGHWISVIYHTVSIHLLFPRPKLVRLTHHDTREDDNTERESMTALEGSPTLTNSLELETLTGLETALQGLATLFPYIQTACSSDKASRTAPAAFLHSYILGIDAVGRALMQVLLAYNGVSLLHRQLLQEFIPRFLSCATILHELFIHDTLLRDHRWRLVKRQLKSVCKGLEGISTTASNTVLPNPALSEIPSGHHYSSLVNNVGSGLWPGTECQTGHAHHPGSSTQDFPDFSLDLTSPMDEYLTAQQYESYNSFTSENLAMHMFQNATPSTSLWNELQVSDMSTRSPPNFQSTPLEM</sequence>
<evidence type="ECO:0000256" key="2">
    <source>
        <dbReference type="SAM" id="SignalP"/>
    </source>
</evidence>
<evidence type="ECO:0000256" key="1">
    <source>
        <dbReference type="SAM" id="MobiDB-lite"/>
    </source>
</evidence>
<feature type="compositionally biased region" description="Basic and acidic residues" evidence="1">
    <location>
        <begin position="176"/>
        <end position="188"/>
    </location>
</feature>
<reference evidence="3" key="2">
    <citation type="submission" date="2023-01" db="EMBL/GenBank/DDBJ databases">
        <authorList>
            <person name="Petersen C."/>
        </authorList>
    </citation>
    <scope>NUCLEOTIDE SEQUENCE</scope>
    <source>
        <strain evidence="3">IBT 17514</strain>
    </source>
</reference>
<dbReference type="AlphaFoldDB" id="A0AAD6MYV4"/>
<reference evidence="3" key="1">
    <citation type="journal article" date="2023" name="IMA Fungus">
        <title>Comparative genomic study of the Penicillium genus elucidates a diverse pangenome and 15 lateral gene transfer events.</title>
        <authorList>
            <person name="Petersen C."/>
            <person name="Sorensen T."/>
            <person name="Nielsen M.R."/>
            <person name="Sondergaard T.E."/>
            <person name="Sorensen J.L."/>
            <person name="Fitzpatrick D.A."/>
            <person name="Frisvad J.C."/>
            <person name="Nielsen K.L."/>
        </authorList>
    </citation>
    <scope>NUCLEOTIDE SEQUENCE</scope>
    <source>
        <strain evidence="3">IBT 17514</strain>
    </source>
</reference>
<keyword evidence="4" id="KW-1185">Reference proteome</keyword>
<comment type="caution">
    <text evidence="3">The sequence shown here is derived from an EMBL/GenBank/DDBJ whole genome shotgun (WGS) entry which is preliminary data.</text>
</comment>
<protein>
    <submittedName>
        <fullName evidence="3">Uncharacterized protein</fullName>
    </submittedName>
</protein>
<feature type="chain" id="PRO_5042160433" evidence="2">
    <location>
        <begin position="17"/>
        <end position="444"/>
    </location>
</feature>
<feature type="region of interest" description="Disordered" evidence="1">
    <location>
        <begin position="176"/>
        <end position="195"/>
    </location>
</feature>
<gene>
    <name evidence="3" type="ORF">N7493_002553</name>
</gene>